<sequence>MNSKQKKYFAKSDEIELKQWGALADVSHPDDLDIIWTSIAMNLLKNSSRQRNREARNRLRRLSTYDRMRIWEQLHESAATVEVAWKLPGNSSRCAIDAEAFSGYILFIIQDEAFELWSEWPKIYEPSRESVKVIDSIRDEWHLINIVHNVFQDQELESVKTINSVASAATTNGQHEGPLC</sequence>
<feature type="domain" description="MTHFR SAM-binding regulatory" evidence="1">
    <location>
        <begin position="107"/>
        <end position="154"/>
    </location>
</feature>
<dbReference type="AlphaFoldDB" id="A0A9P8BR12"/>
<proteinExistence type="predicted"/>
<evidence type="ECO:0000259" key="1">
    <source>
        <dbReference type="Pfam" id="PF21895"/>
    </source>
</evidence>
<comment type="caution">
    <text evidence="2">The sequence shown here is derived from an EMBL/GenBank/DDBJ whole genome shotgun (WGS) entry which is preliminary data.</text>
</comment>
<reference evidence="2" key="1">
    <citation type="submission" date="2021-06" db="EMBL/GenBank/DDBJ databases">
        <title>Genome Sequence of Mortierella hyaline Strain SCG-10, a Cold-Adapted, Nitrate-Reducing Fungus Isolated from Soil in Minnesota, USA.</title>
        <authorList>
            <person name="Aldossari N."/>
        </authorList>
    </citation>
    <scope>NUCLEOTIDE SEQUENCE</scope>
    <source>
        <strain evidence="2">SCG-10</strain>
    </source>
</reference>
<gene>
    <name evidence="2" type="ORF">KI688_003716</name>
</gene>
<protein>
    <recommendedName>
        <fullName evidence="1">MTHFR SAM-binding regulatory domain-containing protein</fullName>
    </recommendedName>
</protein>
<keyword evidence="3" id="KW-1185">Reference proteome</keyword>
<dbReference type="EMBL" id="JAHRHY010000014">
    <property type="protein sequence ID" value="KAG9064526.1"/>
    <property type="molecule type" value="Genomic_DNA"/>
</dbReference>
<organism evidence="2 3">
    <name type="scientific">Linnemannia hyalina</name>
    <dbReference type="NCBI Taxonomy" id="64524"/>
    <lineage>
        <taxon>Eukaryota</taxon>
        <taxon>Fungi</taxon>
        <taxon>Fungi incertae sedis</taxon>
        <taxon>Mucoromycota</taxon>
        <taxon>Mortierellomycotina</taxon>
        <taxon>Mortierellomycetes</taxon>
        <taxon>Mortierellales</taxon>
        <taxon>Mortierellaceae</taxon>
        <taxon>Linnemannia</taxon>
    </lineage>
</organism>
<dbReference type="Proteomes" id="UP000707451">
    <property type="component" value="Unassembled WGS sequence"/>
</dbReference>
<accession>A0A9P8BR12</accession>
<evidence type="ECO:0000313" key="3">
    <source>
        <dbReference type="Proteomes" id="UP000707451"/>
    </source>
</evidence>
<evidence type="ECO:0000313" key="2">
    <source>
        <dbReference type="EMBL" id="KAG9064526.1"/>
    </source>
</evidence>
<dbReference type="Pfam" id="PF21895">
    <property type="entry name" value="MTHFR_C"/>
    <property type="match status" value="1"/>
</dbReference>
<name>A0A9P8BR12_9FUNG</name>
<dbReference type="OrthoDB" id="16284at2759"/>
<dbReference type="InterPro" id="IPR053806">
    <property type="entry name" value="MTHFR_C"/>
</dbReference>